<keyword evidence="2" id="KW-1185">Reference proteome</keyword>
<gene>
    <name evidence="1" type="ORF">SNAT2548_LOCUS20470</name>
</gene>
<dbReference type="Proteomes" id="UP000604046">
    <property type="component" value="Unassembled WGS sequence"/>
</dbReference>
<sequence length="259" mass="26767">MAADPIPVNPQAMDVRILQSIPTPVADSLLSRGRKTAADVLSRPEALTEVLAQHHVADPELRTSSMLAACRQEAAAKDAWHSADSALSLLQKGKATQPLRLPCAGLNGLLGSALQGGGTLLEVCGLPGSGKTQFCLPLGQELCWCLYFPLAAVRCSADLAAPVSTPQNRQRLQVAVKDEAARNLLTCPSGDRPLPGFPDSLAEAAKVLTGASPRVLGIALAGLERAAARQSQADSGCSLSSAAAGGRSMLNGMLNVPHV</sequence>
<organism evidence="1 2">
    <name type="scientific">Symbiodinium natans</name>
    <dbReference type="NCBI Taxonomy" id="878477"/>
    <lineage>
        <taxon>Eukaryota</taxon>
        <taxon>Sar</taxon>
        <taxon>Alveolata</taxon>
        <taxon>Dinophyceae</taxon>
        <taxon>Suessiales</taxon>
        <taxon>Symbiodiniaceae</taxon>
        <taxon>Symbiodinium</taxon>
    </lineage>
</organism>
<comment type="caution">
    <text evidence="1">The sequence shown here is derived from an EMBL/GenBank/DDBJ whole genome shotgun (WGS) entry which is preliminary data.</text>
</comment>
<dbReference type="OrthoDB" id="342627at2759"/>
<evidence type="ECO:0000313" key="1">
    <source>
        <dbReference type="EMBL" id="CAE7374708.1"/>
    </source>
</evidence>
<protein>
    <submittedName>
        <fullName evidence="1">Uncharacterized protein</fullName>
    </submittedName>
</protein>
<dbReference type="AlphaFoldDB" id="A0A812Q4U2"/>
<reference evidence="1" key="1">
    <citation type="submission" date="2021-02" db="EMBL/GenBank/DDBJ databases">
        <authorList>
            <person name="Dougan E. K."/>
            <person name="Rhodes N."/>
            <person name="Thang M."/>
            <person name="Chan C."/>
        </authorList>
    </citation>
    <scope>NUCLEOTIDE SEQUENCE</scope>
</reference>
<evidence type="ECO:0000313" key="2">
    <source>
        <dbReference type="Proteomes" id="UP000604046"/>
    </source>
</evidence>
<name>A0A812Q4U2_9DINO</name>
<proteinExistence type="predicted"/>
<dbReference type="InterPro" id="IPR027417">
    <property type="entry name" value="P-loop_NTPase"/>
</dbReference>
<dbReference type="EMBL" id="CAJNDS010002211">
    <property type="protein sequence ID" value="CAE7374708.1"/>
    <property type="molecule type" value="Genomic_DNA"/>
</dbReference>
<dbReference type="Gene3D" id="3.40.50.300">
    <property type="entry name" value="P-loop containing nucleotide triphosphate hydrolases"/>
    <property type="match status" value="1"/>
</dbReference>
<dbReference type="SUPFAM" id="SSF52540">
    <property type="entry name" value="P-loop containing nucleoside triphosphate hydrolases"/>
    <property type="match status" value="1"/>
</dbReference>
<accession>A0A812Q4U2</accession>